<keyword evidence="4" id="KW-0235">DNA replication</keyword>
<proteinExistence type="inferred from homology"/>
<evidence type="ECO:0000313" key="14">
    <source>
        <dbReference type="Proteomes" id="UP000824093"/>
    </source>
</evidence>
<dbReference type="GO" id="GO:0035539">
    <property type="term" value="F:8-oxo-7,8-dihydrodeoxyguanosine triphosphate pyrophosphatase activity"/>
    <property type="evidence" value="ECO:0007669"/>
    <property type="project" value="UniProtKB-EC"/>
</dbReference>
<keyword evidence="7" id="KW-0378">Hydrolase</keyword>
<dbReference type="GO" id="GO:0006281">
    <property type="term" value="P:DNA repair"/>
    <property type="evidence" value="ECO:0007669"/>
    <property type="project" value="UniProtKB-KW"/>
</dbReference>
<dbReference type="GO" id="GO:0006260">
    <property type="term" value="P:DNA replication"/>
    <property type="evidence" value="ECO:0007669"/>
    <property type="project" value="UniProtKB-KW"/>
</dbReference>
<feature type="domain" description="Nudix hydrolase" evidence="12">
    <location>
        <begin position="1"/>
        <end position="123"/>
    </location>
</feature>
<keyword evidence="9" id="KW-0234">DNA repair</keyword>
<accession>A0A9D1M122</accession>
<dbReference type="GO" id="GO:0008413">
    <property type="term" value="F:8-oxo-7,8-dihydroguanosine triphosphate pyrophosphatase activity"/>
    <property type="evidence" value="ECO:0007669"/>
    <property type="project" value="TreeGrafter"/>
</dbReference>
<dbReference type="InterPro" id="IPR020084">
    <property type="entry name" value="NUDIX_hydrolase_CS"/>
</dbReference>
<evidence type="ECO:0000256" key="1">
    <source>
        <dbReference type="ARBA" id="ARBA00001946"/>
    </source>
</evidence>
<dbReference type="EMBL" id="DVNH01000032">
    <property type="protein sequence ID" value="HIU51910.1"/>
    <property type="molecule type" value="Genomic_DNA"/>
</dbReference>
<protein>
    <recommendedName>
        <fullName evidence="11">8-oxo-dGTP diphosphatase</fullName>
        <ecNumber evidence="11">3.6.1.55</ecNumber>
    </recommendedName>
</protein>
<dbReference type="CDD" id="cd03425">
    <property type="entry name" value="NUDIX_MutT_NudA_like"/>
    <property type="match status" value="1"/>
</dbReference>
<dbReference type="GO" id="GO:0046872">
    <property type="term" value="F:metal ion binding"/>
    <property type="evidence" value="ECO:0007669"/>
    <property type="project" value="UniProtKB-KW"/>
</dbReference>
<evidence type="ECO:0000256" key="4">
    <source>
        <dbReference type="ARBA" id="ARBA00022705"/>
    </source>
</evidence>
<evidence type="ECO:0000256" key="2">
    <source>
        <dbReference type="ARBA" id="ARBA00005582"/>
    </source>
</evidence>
<evidence type="ECO:0000256" key="8">
    <source>
        <dbReference type="ARBA" id="ARBA00022842"/>
    </source>
</evidence>
<evidence type="ECO:0000256" key="11">
    <source>
        <dbReference type="ARBA" id="ARBA00038905"/>
    </source>
</evidence>
<dbReference type="PROSITE" id="PS00893">
    <property type="entry name" value="NUDIX_BOX"/>
    <property type="match status" value="1"/>
</dbReference>
<evidence type="ECO:0000256" key="9">
    <source>
        <dbReference type="ARBA" id="ARBA00023204"/>
    </source>
</evidence>
<dbReference type="InterPro" id="IPR020476">
    <property type="entry name" value="Nudix_hydrolase"/>
</dbReference>
<dbReference type="Proteomes" id="UP000824093">
    <property type="component" value="Unassembled WGS sequence"/>
</dbReference>
<evidence type="ECO:0000256" key="6">
    <source>
        <dbReference type="ARBA" id="ARBA00022763"/>
    </source>
</evidence>
<dbReference type="InterPro" id="IPR047127">
    <property type="entry name" value="MutT-like"/>
</dbReference>
<evidence type="ECO:0000256" key="10">
    <source>
        <dbReference type="ARBA" id="ARBA00035861"/>
    </source>
</evidence>
<name>A0A9D1M122_9FIRM</name>
<dbReference type="SUPFAM" id="SSF55811">
    <property type="entry name" value="Nudix"/>
    <property type="match status" value="1"/>
</dbReference>
<dbReference type="InterPro" id="IPR015797">
    <property type="entry name" value="NUDIX_hydrolase-like_dom_sf"/>
</dbReference>
<sequence>MIEVVAGVIYKNNKFLIAQRNLKKLQGGLWEFPGGKVEKNESYEQALIREIKEEFNADIEVDKYIGENLYHYPEKDIKLFFYKARLVSSKIELLEHENYEWISKNEKDKYKFAGADEKVFDLI</sequence>
<dbReference type="PANTHER" id="PTHR47707">
    <property type="entry name" value="8-OXO-DGTP DIPHOSPHATASE"/>
    <property type="match status" value="1"/>
</dbReference>
<keyword evidence="8" id="KW-0460">Magnesium</keyword>
<reference evidence="13" key="1">
    <citation type="submission" date="2020-10" db="EMBL/GenBank/DDBJ databases">
        <authorList>
            <person name="Gilroy R."/>
        </authorList>
    </citation>
    <scope>NUCLEOTIDE SEQUENCE</scope>
    <source>
        <strain evidence="13">CHK195-15760</strain>
    </source>
</reference>
<dbReference type="PANTHER" id="PTHR47707:SF1">
    <property type="entry name" value="NUDIX HYDROLASE FAMILY PROTEIN"/>
    <property type="match status" value="1"/>
</dbReference>
<gene>
    <name evidence="13" type="ORF">IAB70_04750</name>
</gene>
<reference evidence="13" key="2">
    <citation type="journal article" date="2021" name="PeerJ">
        <title>Extensive microbial diversity within the chicken gut microbiome revealed by metagenomics and culture.</title>
        <authorList>
            <person name="Gilroy R."/>
            <person name="Ravi A."/>
            <person name="Getino M."/>
            <person name="Pursley I."/>
            <person name="Horton D.L."/>
            <person name="Alikhan N.F."/>
            <person name="Baker D."/>
            <person name="Gharbi K."/>
            <person name="Hall N."/>
            <person name="Watson M."/>
            <person name="Adriaenssens E.M."/>
            <person name="Foster-Nyarko E."/>
            <person name="Jarju S."/>
            <person name="Secka A."/>
            <person name="Antonio M."/>
            <person name="Oren A."/>
            <person name="Chaudhuri R.R."/>
            <person name="La Ragione R."/>
            <person name="Hildebrand F."/>
            <person name="Pallen M.J."/>
        </authorList>
    </citation>
    <scope>NUCLEOTIDE SEQUENCE</scope>
    <source>
        <strain evidence="13">CHK195-15760</strain>
    </source>
</reference>
<comment type="catalytic activity">
    <reaction evidence="10">
        <text>8-oxo-dGTP + H2O = 8-oxo-dGMP + diphosphate + H(+)</text>
        <dbReference type="Rhea" id="RHEA:31575"/>
        <dbReference type="ChEBI" id="CHEBI:15377"/>
        <dbReference type="ChEBI" id="CHEBI:15378"/>
        <dbReference type="ChEBI" id="CHEBI:33019"/>
        <dbReference type="ChEBI" id="CHEBI:63224"/>
        <dbReference type="ChEBI" id="CHEBI:77896"/>
        <dbReference type="EC" id="3.6.1.55"/>
    </reaction>
</comment>
<dbReference type="GO" id="GO:0044715">
    <property type="term" value="F:8-oxo-dGDP phosphatase activity"/>
    <property type="evidence" value="ECO:0007669"/>
    <property type="project" value="TreeGrafter"/>
</dbReference>
<comment type="cofactor">
    <cofactor evidence="1">
        <name>Mg(2+)</name>
        <dbReference type="ChEBI" id="CHEBI:18420"/>
    </cofactor>
</comment>
<keyword evidence="6" id="KW-0227">DNA damage</keyword>
<comment type="similarity">
    <text evidence="2">Belongs to the Nudix hydrolase family.</text>
</comment>
<evidence type="ECO:0000256" key="3">
    <source>
        <dbReference type="ARBA" id="ARBA00022457"/>
    </source>
</evidence>
<organism evidence="13 14">
    <name type="scientific">Candidatus Merdicola faecigallinarum</name>
    <dbReference type="NCBI Taxonomy" id="2840862"/>
    <lineage>
        <taxon>Bacteria</taxon>
        <taxon>Bacillati</taxon>
        <taxon>Bacillota</taxon>
        <taxon>Clostridia</taxon>
        <taxon>Candidatus Merdicola</taxon>
    </lineage>
</organism>
<dbReference type="PROSITE" id="PS51462">
    <property type="entry name" value="NUDIX"/>
    <property type="match status" value="1"/>
</dbReference>
<dbReference type="EC" id="3.6.1.55" evidence="11"/>
<dbReference type="PRINTS" id="PR00502">
    <property type="entry name" value="NUDIXFAMILY"/>
</dbReference>
<evidence type="ECO:0000256" key="5">
    <source>
        <dbReference type="ARBA" id="ARBA00022723"/>
    </source>
</evidence>
<comment type="caution">
    <text evidence="13">The sequence shown here is derived from an EMBL/GenBank/DDBJ whole genome shotgun (WGS) entry which is preliminary data.</text>
</comment>
<evidence type="ECO:0000259" key="12">
    <source>
        <dbReference type="PROSITE" id="PS51462"/>
    </source>
</evidence>
<dbReference type="AlphaFoldDB" id="A0A9D1M122"/>
<dbReference type="Pfam" id="PF14815">
    <property type="entry name" value="NUDIX_4"/>
    <property type="match status" value="1"/>
</dbReference>
<dbReference type="Gene3D" id="3.90.79.10">
    <property type="entry name" value="Nucleoside Triphosphate Pyrophosphohydrolase"/>
    <property type="match status" value="1"/>
</dbReference>
<keyword evidence="3" id="KW-0515">Mutator protein</keyword>
<evidence type="ECO:0000256" key="7">
    <source>
        <dbReference type="ARBA" id="ARBA00022801"/>
    </source>
</evidence>
<dbReference type="InterPro" id="IPR029119">
    <property type="entry name" value="MutY_C"/>
</dbReference>
<dbReference type="InterPro" id="IPR000086">
    <property type="entry name" value="NUDIX_hydrolase_dom"/>
</dbReference>
<evidence type="ECO:0000313" key="13">
    <source>
        <dbReference type="EMBL" id="HIU51910.1"/>
    </source>
</evidence>
<dbReference type="GO" id="GO:0044716">
    <property type="term" value="F:8-oxo-GDP phosphatase activity"/>
    <property type="evidence" value="ECO:0007669"/>
    <property type="project" value="TreeGrafter"/>
</dbReference>
<keyword evidence="5" id="KW-0479">Metal-binding</keyword>